<dbReference type="Proteomes" id="UP000789702">
    <property type="component" value="Unassembled WGS sequence"/>
</dbReference>
<dbReference type="EMBL" id="CAJVPU010024841">
    <property type="protein sequence ID" value="CAG8693928.1"/>
    <property type="molecule type" value="Genomic_DNA"/>
</dbReference>
<name>A0ACA9P731_9GLOM</name>
<sequence>MDMLRQANNVPESMATSISSSGSVQHTPRRPKVCRGCYKNATLWQVKSDTSINKGKWFWTCPVKNFDYQCRFFHWASDSEVDEYFRSQAIEYESEDATLSQQTIN</sequence>
<evidence type="ECO:0000313" key="2">
    <source>
        <dbReference type="Proteomes" id="UP000789702"/>
    </source>
</evidence>
<comment type="caution">
    <text evidence="1">The sequence shown here is derived from an EMBL/GenBank/DDBJ whole genome shotgun (WGS) entry which is preliminary data.</text>
</comment>
<proteinExistence type="predicted"/>
<evidence type="ECO:0000313" key="1">
    <source>
        <dbReference type="EMBL" id="CAG8693928.1"/>
    </source>
</evidence>
<reference evidence="1" key="1">
    <citation type="submission" date="2021-06" db="EMBL/GenBank/DDBJ databases">
        <authorList>
            <person name="Kallberg Y."/>
            <person name="Tangrot J."/>
            <person name="Rosling A."/>
        </authorList>
    </citation>
    <scope>NUCLEOTIDE SEQUENCE</scope>
    <source>
        <strain evidence="1">IL203A</strain>
    </source>
</reference>
<accession>A0ACA9P731</accession>
<protein>
    <submittedName>
        <fullName evidence="1">9633_t:CDS:1</fullName>
    </submittedName>
</protein>
<keyword evidence="2" id="KW-1185">Reference proteome</keyword>
<gene>
    <name evidence="1" type="ORF">DHETER_LOCUS11399</name>
</gene>
<feature type="non-terminal residue" evidence="1">
    <location>
        <position position="105"/>
    </location>
</feature>
<organism evidence="1 2">
    <name type="scientific">Dentiscutata heterogama</name>
    <dbReference type="NCBI Taxonomy" id="1316150"/>
    <lineage>
        <taxon>Eukaryota</taxon>
        <taxon>Fungi</taxon>
        <taxon>Fungi incertae sedis</taxon>
        <taxon>Mucoromycota</taxon>
        <taxon>Glomeromycotina</taxon>
        <taxon>Glomeromycetes</taxon>
        <taxon>Diversisporales</taxon>
        <taxon>Gigasporaceae</taxon>
        <taxon>Dentiscutata</taxon>
    </lineage>
</organism>